<sequence length="534" mass="60257">MKINTKALAILAGLTVGMSSTAFAATADSFTDVPKDHWSYQALDYLAKEGVIEGMGDSTFQGSRAMTRYEMAAIVAKAMQKNDISFGDKAVLDKLSAEYANELGTLKNQVNKNTNDINDLKNKTDKFKIWGMARVQAGDDSGLQKESSLKAMGGDAWKNHFHNGDYNNRFYMDLEGQMKVNDHAVARFTVEKNARYNDKEYQVKQRVMLGDKVVSKAPFNNGPASWNKGGWALPLPVSGELRDMPDMDTNHSGLISNIWVELQLGPKHDWYTNIGRKWNGIGMQNLLLGGQVDGIATYHPIEHGHGWWMSAQYWKSSSDATQYTLDYKYDKAKNEYVYDGYTVHARRNPINATLDFWGPLGKYMDANVGYTRVVGHKYQKDDGSGLGGDGYWFDTSGFMNADLAVKLFKDFKVTGSYVKAFTNEKSALGHGDRDLAVRFDYRGTDLNKVGSWGAYAKWMNLGAFADLGHDDEWSTREPTFTNGVRGWYFGFKCVPSQNVEWETLWAPNLKENFTYGSDQQVKRHILRSWLDFHF</sequence>
<evidence type="ECO:0000256" key="1">
    <source>
        <dbReference type="SAM" id="SignalP"/>
    </source>
</evidence>
<evidence type="ECO:0000313" key="3">
    <source>
        <dbReference type="EMBL" id="RHF51871.1"/>
    </source>
</evidence>
<evidence type="ECO:0000313" key="4">
    <source>
        <dbReference type="Proteomes" id="UP000283442"/>
    </source>
</evidence>
<keyword evidence="1" id="KW-0732">Signal</keyword>
<dbReference type="InterPro" id="IPR001119">
    <property type="entry name" value="SLH_dom"/>
</dbReference>
<dbReference type="PROSITE" id="PS51272">
    <property type="entry name" value="SLH"/>
    <property type="match status" value="1"/>
</dbReference>
<feature type="signal peptide" evidence="1">
    <location>
        <begin position="1"/>
        <end position="24"/>
    </location>
</feature>
<dbReference type="EMBL" id="QRHE01000005">
    <property type="protein sequence ID" value="RHF51871.1"/>
    <property type="molecule type" value="Genomic_DNA"/>
</dbReference>
<dbReference type="PANTHER" id="PTHR43308:SF5">
    <property type="entry name" value="S-LAYER PROTEIN _ PEPTIDOGLYCAN ENDO-BETA-N-ACETYLGLUCOSAMINIDASE"/>
    <property type="match status" value="1"/>
</dbReference>
<feature type="domain" description="SLH" evidence="2">
    <location>
        <begin position="26"/>
        <end position="89"/>
    </location>
</feature>
<organism evidence="3 4">
    <name type="scientific">Mitsuokella multacida</name>
    <dbReference type="NCBI Taxonomy" id="52226"/>
    <lineage>
        <taxon>Bacteria</taxon>
        <taxon>Bacillati</taxon>
        <taxon>Bacillota</taxon>
        <taxon>Negativicutes</taxon>
        <taxon>Selenomonadales</taxon>
        <taxon>Selenomonadaceae</taxon>
        <taxon>Mitsuokella</taxon>
    </lineage>
</organism>
<dbReference type="AlphaFoldDB" id="A0A414NXB2"/>
<evidence type="ECO:0000259" key="2">
    <source>
        <dbReference type="PROSITE" id="PS51272"/>
    </source>
</evidence>
<dbReference type="OrthoDB" id="5845122at2"/>
<feature type="chain" id="PRO_5019370722" evidence="1">
    <location>
        <begin position="25"/>
        <end position="534"/>
    </location>
</feature>
<dbReference type="PANTHER" id="PTHR43308">
    <property type="entry name" value="OUTER MEMBRANE PROTEIN ALPHA-RELATED"/>
    <property type="match status" value="1"/>
</dbReference>
<proteinExistence type="predicted"/>
<gene>
    <name evidence="3" type="ORF">DW674_06530</name>
</gene>
<protein>
    <submittedName>
        <fullName evidence="3">S-layer homology domain-containing protein</fullName>
    </submittedName>
</protein>
<comment type="caution">
    <text evidence="3">The sequence shown here is derived from an EMBL/GenBank/DDBJ whole genome shotgun (WGS) entry which is preliminary data.</text>
</comment>
<name>A0A414NXB2_9FIRM</name>
<reference evidence="3 4" key="1">
    <citation type="submission" date="2018-08" db="EMBL/GenBank/DDBJ databases">
        <title>A genome reference for cultivated species of the human gut microbiota.</title>
        <authorList>
            <person name="Zou Y."/>
            <person name="Xue W."/>
            <person name="Luo G."/>
        </authorList>
    </citation>
    <scope>NUCLEOTIDE SEQUENCE [LARGE SCALE GENOMIC DNA]</scope>
    <source>
        <strain evidence="3 4">AM25-21AC</strain>
    </source>
</reference>
<dbReference type="Proteomes" id="UP000283442">
    <property type="component" value="Unassembled WGS sequence"/>
</dbReference>
<dbReference type="RefSeq" id="WP_118176043.1">
    <property type="nucleotide sequence ID" value="NZ_JAQEAO010000004.1"/>
</dbReference>
<dbReference type="InterPro" id="IPR051465">
    <property type="entry name" value="Cell_Envelope_Struct_Comp"/>
</dbReference>
<dbReference type="Pfam" id="PF00395">
    <property type="entry name" value="SLH"/>
    <property type="match status" value="1"/>
</dbReference>
<accession>A0A414NXB2</accession>